<dbReference type="GO" id="GO:0015937">
    <property type="term" value="P:coenzyme A biosynthetic process"/>
    <property type="evidence" value="ECO:0007669"/>
    <property type="project" value="EnsemblFungi"/>
</dbReference>
<dbReference type="GeneID" id="14494255"/>
<feature type="compositionally biased region" description="Low complexity" evidence="2">
    <location>
        <begin position="237"/>
        <end position="249"/>
    </location>
</feature>
<evidence type="ECO:0000259" key="3">
    <source>
        <dbReference type="Pfam" id="PF04127"/>
    </source>
</evidence>
<evidence type="ECO:0000313" key="5">
    <source>
        <dbReference type="Proteomes" id="UP000002866"/>
    </source>
</evidence>
<dbReference type="Proteomes" id="UP000002866">
    <property type="component" value="Chromosome 2"/>
</dbReference>
<dbReference type="Gene3D" id="3.40.50.10300">
    <property type="entry name" value="CoaB-like"/>
    <property type="match status" value="1"/>
</dbReference>
<dbReference type="InterPro" id="IPR035929">
    <property type="entry name" value="CoaB-like_sf"/>
</dbReference>
<gene>
    <name evidence="4" type="primary">TBLA0B06070</name>
    <name evidence="4" type="ORF">TBLA_0B06070</name>
</gene>
<dbReference type="KEGG" id="tbl:TBLA_0B06070"/>
<organism evidence="4 5">
    <name type="scientific">Henningerozyma blattae (strain ATCC 34711 / CBS 6284 / DSM 70876 / NBRC 10599 / NRRL Y-10934 / UCD 77-7)</name>
    <name type="common">Yeast</name>
    <name type="synonym">Tetrapisispora blattae</name>
    <dbReference type="NCBI Taxonomy" id="1071380"/>
    <lineage>
        <taxon>Eukaryota</taxon>
        <taxon>Fungi</taxon>
        <taxon>Dikarya</taxon>
        <taxon>Ascomycota</taxon>
        <taxon>Saccharomycotina</taxon>
        <taxon>Saccharomycetes</taxon>
        <taxon>Saccharomycetales</taxon>
        <taxon>Saccharomycetaceae</taxon>
        <taxon>Henningerozyma</taxon>
    </lineage>
</organism>
<dbReference type="EMBL" id="HE806317">
    <property type="protein sequence ID" value="CCH59433.1"/>
    <property type="molecule type" value="Genomic_DNA"/>
</dbReference>
<dbReference type="SUPFAM" id="SSF102645">
    <property type="entry name" value="CoaB-like"/>
    <property type="match status" value="1"/>
</dbReference>
<sequence length="380" mass="42872">MNGSPEYSTSKSTVTRPLIHSSTTEISHAIDHSIDENIFPVAQTSDEEIYFQTNPAPSYLPELISNAESFLHLQKSLRRDKVVLVTSGGTTVPLENNTVRFIDNFSAGTRGASSAEQFLAAGYSVIFLYREFSLVPYNRLFTHSMNTLFLDYIDAKGQIKPEFQEKVVKTRALYEEYLNEEKRLLILPFTTVNQYLYSLRAISELMNSPGSLFYLAAAVSDFFIPYSDLPKHKIQSRDYSNSSDASNDSKSTDSEILTGSKAKAVTTPDGRLLISLNPVPKFLKRLVEAWAPKGMLVSFKLETDDTILIQKATTALDKYGHQLVIGNLLQTRNTEVVFVSPSNRDGYWVRLDKTQNNSIEELIIPEVIKHHNKWILKTTH</sequence>
<reference evidence="4 5" key="1">
    <citation type="journal article" date="2011" name="Proc. Natl. Acad. Sci. U.S.A.">
        <title>Evolutionary erosion of yeast sex chromosomes by mating-type switching accidents.</title>
        <authorList>
            <person name="Gordon J.L."/>
            <person name="Armisen D."/>
            <person name="Proux-Wera E."/>
            <person name="Oheigeartaigh S.S."/>
            <person name="Byrne K.P."/>
            <person name="Wolfe K.H."/>
        </authorList>
    </citation>
    <scope>NUCLEOTIDE SEQUENCE [LARGE SCALE GENOMIC DNA]</scope>
    <source>
        <strain evidence="5">ATCC 34711 / CBS 6284 / DSM 70876 / NBRC 10599 / NRRL Y-10934 / UCD 77-7</strain>
    </source>
</reference>
<dbReference type="eggNOG" id="KOG2728">
    <property type="taxonomic scope" value="Eukaryota"/>
</dbReference>
<dbReference type="AlphaFoldDB" id="I2GZ81"/>
<dbReference type="OMA" id="LERYQHH"/>
<dbReference type="STRING" id="1071380.I2GZ81"/>
<keyword evidence="5" id="KW-1185">Reference proteome</keyword>
<dbReference type="PANTHER" id="PTHR12290">
    <property type="entry name" value="CORNICHON-RELATED"/>
    <property type="match status" value="1"/>
</dbReference>
<evidence type="ECO:0000313" key="4">
    <source>
        <dbReference type="EMBL" id="CCH59433.1"/>
    </source>
</evidence>
<dbReference type="InParanoid" id="I2GZ81"/>
<feature type="domain" description="DNA/pantothenate metabolism flavoprotein C-terminal" evidence="3">
    <location>
        <begin position="80"/>
        <end position="132"/>
    </location>
</feature>
<accession>I2GZ81</accession>
<dbReference type="GO" id="GO:0005634">
    <property type="term" value="C:nucleus"/>
    <property type="evidence" value="ECO:0007669"/>
    <property type="project" value="EnsemblFungi"/>
</dbReference>
<dbReference type="GO" id="GO:0004632">
    <property type="term" value="F:phosphopantothenate--cysteine ligase activity"/>
    <property type="evidence" value="ECO:0007669"/>
    <property type="project" value="EnsemblFungi"/>
</dbReference>
<name>I2GZ81_HENB6</name>
<protein>
    <recommendedName>
        <fullName evidence="3">DNA/pantothenate metabolism flavoprotein C-terminal domain-containing protein</fullName>
    </recommendedName>
</protein>
<dbReference type="RefSeq" id="XP_004178952.1">
    <property type="nucleotide sequence ID" value="XM_004178904.1"/>
</dbReference>
<comment type="similarity">
    <text evidence="1">Belongs to the PPC synthetase family.</text>
</comment>
<dbReference type="Pfam" id="PF04127">
    <property type="entry name" value="DFP"/>
    <property type="match status" value="1"/>
</dbReference>
<dbReference type="FunCoup" id="I2GZ81">
    <property type="interactions" value="833"/>
</dbReference>
<dbReference type="HOGENOM" id="CLU_042326_1_1_1"/>
<dbReference type="InterPro" id="IPR007085">
    <property type="entry name" value="DNA/pantothenate-metab_flavo_C"/>
</dbReference>
<dbReference type="GO" id="GO:0005737">
    <property type="term" value="C:cytoplasm"/>
    <property type="evidence" value="ECO:0007669"/>
    <property type="project" value="EnsemblFungi"/>
</dbReference>
<proteinExistence type="inferred from homology"/>
<dbReference type="GO" id="GO:1990143">
    <property type="term" value="C:CoA-synthesizing protein complex"/>
    <property type="evidence" value="ECO:0007669"/>
    <property type="project" value="EnsemblFungi"/>
</dbReference>
<evidence type="ECO:0000256" key="1">
    <source>
        <dbReference type="ARBA" id="ARBA00005703"/>
    </source>
</evidence>
<dbReference type="GO" id="GO:1990181">
    <property type="term" value="P:acetyl-CoA biosynthetic process from pantothenate"/>
    <property type="evidence" value="ECO:0007669"/>
    <property type="project" value="EnsemblFungi"/>
</dbReference>
<feature type="region of interest" description="Disordered" evidence="2">
    <location>
        <begin position="236"/>
        <end position="260"/>
    </location>
</feature>
<evidence type="ECO:0000256" key="2">
    <source>
        <dbReference type="SAM" id="MobiDB-lite"/>
    </source>
</evidence>
<dbReference type="OrthoDB" id="70224at2759"/>